<comment type="catalytic activity">
    <reaction evidence="1">
        <text>ATP + protein L-histidine = ADP + protein N-phospho-L-histidine.</text>
        <dbReference type="EC" id="2.7.13.3"/>
    </reaction>
</comment>
<reference evidence="12" key="1">
    <citation type="submission" date="2016-10" db="EMBL/GenBank/DDBJ databases">
        <authorList>
            <person name="Varghese N."/>
            <person name="Submissions S."/>
        </authorList>
    </citation>
    <scope>NUCLEOTIDE SEQUENCE [LARGE SCALE GENOMIC DNA]</scope>
    <source>
        <strain evidence="12">IBRC-M 10655</strain>
    </source>
</reference>
<keyword evidence="3" id="KW-0597">Phosphoprotein</keyword>
<dbReference type="EC" id="2.7.13.3" evidence="2"/>
<keyword evidence="9" id="KW-0472">Membrane</keyword>
<evidence type="ECO:0000256" key="6">
    <source>
        <dbReference type="ARBA" id="ARBA00022777"/>
    </source>
</evidence>
<evidence type="ECO:0000313" key="11">
    <source>
        <dbReference type="EMBL" id="SDP84507.1"/>
    </source>
</evidence>
<evidence type="ECO:0000256" key="7">
    <source>
        <dbReference type="ARBA" id="ARBA00022840"/>
    </source>
</evidence>
<dbReference type="Proteomes" id="UP000199651">
    <property type="component" value="Unassembled WGS sequence"/>
</dbReference>
<keyword evidence="8" id="KW-0902">Two-component regulatory system</keyword>
<dbReference type="GO" id="GO:0046983">
    <property type="term" value="F:protein dimerization activity"/>
    <property type="evidence" value="ECO:0007669"/>
    <property type="project" value="InterPro"/>
</dbReference>
<feature type="transmembrane region" description="Helical" evidence="9">
    <location>
        <begin position="89"/>
        <end position="105"/>
    </location>
</feature>
<evidence type="ECO:0000313" key="12">
    <source>
        <dbReference type="Proteomes" id="UP000199651"/>
    </source>
</evidence>
<dbReference type="PANTHER" id="PTHR24421:SF10">
    <property type="entry name" value="NITRATE_NITRITE SENSOR PROTEIN NARQ"/>
    <property type="match status" value="1"/>
</dbReference>
<name>A0A1H0W188_9PSEU</name>
<keyword evidence="5" id="KW-0547">Nucleotide-binding</keyword>
<dbReference type="GO" id="GO:0016020">
    <property type="term" value="C:membrane"/>
    <property type="evidence" value="ECO:0007669"/>
    <property type="project" value="InterPro"/>
</dbReference>
<keyword evidence="12" id="KW-1185">Reference proteome</keyword>
<dbReference type="CDD" id="cd16917">
    <property type="entry name" value="HATPase_UhpB-NarQ-NarX-like"/>
    <property type="match status" value="1"/>
</dbReference>
<dbReference type="InterPro" id="IPR036890">
    <property type="entry name" value="HATPase_C_sf"/>
</dbReference>
<dbReference type="GO" id="GO:0005524">
    <property type="term" value="F:ATP binding"/>
    <property type="evidence" value="ECO:0007669"/>
    <property type="project" value="UniProtKB-KW"/>
</dbReference>
<protein>
    <recommendedName>
        <fullName evidence="2">histidine kinase</fullName>
        <ecNumber evidence="2">2.7.13.3</ecNumber>
    </recommendedName>
</protein>
<feature type="transmembrane region" description="Helical" evidence="9">
    <location>
        <begin position="57"/>
        <end position="83"/>
    </location>
</feature>
<organism evidence="11 12">
    <name type="scientific">Actinokineospora alba</name>
    <dbReference type="NCBI Taxonomy" id="504798"/>
    <lineage>
        <taxon>Bacteria</taxon>
        <taxon>Bacillati</taxon>
        <taxon>Actinomycetota</taxon>
        <taxon>Actinomycetes</taxon>
        <taxon>Pseudonocardiales</taxon>
        <taxon>Pseudonocardiaceae</taxon>
        <taxon>Actinokineospora</taxon>
    </lineage>
</organism>
<dbReference type="SUPFAM" id="SSF55874">
    <property type="entry name" value="ATPase domain of HSP90 chaperone/DNA topoisomerase II/histidine kinase"/>
    <property type="match status" value="1"/>
</dbReference>
<evidence type="ECO:0000256" key="4">
    <source>
        <dbReference type="ARBA" id="ARBA00022679"/>
    </source>
</evidence>
<dbReference type="PANTHER" id="PTHR24421">
    <property type="entry name" value="NITRATE/NITRITE SENSOR PROTEIN NARX-RELATED"/>
    <property type="match status" value="1"/>
</dbReference>
<evidence type="ECO:0000256" key="1">
    <source>
        <dbReference type="ARBA" id="ARBA00000085"/>
    </source>
</evidence>
<keyword evidence="4" id="KW-0808">Transferase</keyword>
<feature type="transmembrane region" description="Helical" evidence="9">
    <location>
        <begin position="425"/>
        <end position="448"/>
    </location>
</feature>
<dbReference type="Gene3D" id="1.20.5.1930">
    <property type="match status" value="1"/>
</dbReference>
<evidence type="ECO:0000256" key="8">
    <source>
        <dbReference type="ARBA" id="ARBA00023012"/>
    </source>
</evidence>
<keyword evidence="9" id="KW-0812">Transmembrane</keyword>
<keyword evidence="7" id="KW-0067">ATP-binding</keyword>
<evidence type="ECO:0000256" key="9">
    <source>
        <dbReference type="SAM" id="Phobius"/>
    </source>
</evidence>
<feature type="domain" description="Signal transduction histidine kinase subgroup 3 dimerisation and phosphoacceptor" evidence="10">
    <location>
        <begin position="193"/>
        <end position="257"/>
    </location>
</feature>
<dbReference type="OrthoDB" id="227596at2"/>
<evidence type="ECO:0000256" key="5">
    <source>
        <dbReference type="ARBA" id="ARBA00022741"/>
    </source>
</evidence>
<dbReference type="RefSeq" id="WP_091574922.1">
    <property type="nucleotide sequence ID" value="NZ_FNDV01000007.1"/>
</dbReference>
<keyword evidence="6 11" id="KW-0418">Kinase</keyword>
<dbReference type="GO" id="GO:0000155">
    <property type="term" value="F:phosphorelay sensor kinase activity"/>
    <property type="evidence" value="ECO:0007669"/>
    <property type="project" value="InterPro"/>
</dbReference>
<proteinExistence type="predicted"/>
<dbReference type="EMBL" id="FNJB01000017">
    <property type="protein sequence ID" value="SDP84507.1"/>
    <property type="molecule type" value="Genomic_DNA"/>
</dbReference>
<evidence type="ECO:0000256" key="3">
    <source>
        <dbReference type="ARBA" id="ARBA00022553"/>
    </source>
</evidence>
<dbReference type="InterPro" id="IPR050482">
    <property type="entry name" value="Sensor_HK_TwoCompSys"/>
</dbReference>
<dbReference type="Gene3D" id="3.30.565.10">
    <property type="entry name" value="Histidine kinase-like ATPase, C-terminal domain"/>
    <property type="match status" value="1"/>
</dbReference>
<dbReference type="Pfam" id="PF07730">
    <property type="entry name" value="HisKA_3"/>
    <property type="match status" value="1"/>
</dbReference>
<sequence>MSLHFTRVLRVLRGDTAAGRAARDVALWLLLLVPSVIWAVDGRLAGSTWFELALPPFALAAVVLAGRRLPLAAFALAVALTVLDPLSPVDRYTLVVVVTAYLLAVRLPGAHTAALGMGVVVPAGMLAGFLLHQQDPAWVWGYSAVALPFVTVFPWLFGRYQSQRRELVYGGWARAEELERSQRHELRQARLRERARIAHDMHDSLGHELSLLTLRAGELELAPDLAEHHRDAVGGLRIGAGNATERLREIIGVLRADAEPPPREPAQDTIANLVERARSSGMKVRLETEGAAADLPPMADRAAYRVVQESLTNAAKHAPGAVVTVRLAYGREETVVTVANPLATRPVTGVSSGDFGLVGLQERVRLAGGTFDAGARDGTFTTIARLPRRAAVGDQTQSAETNPSAIVSLSARKHELALRRARRSFLLAFGVPVSIGLLMVLGATGLVYQTYSSVLAPDDFDRLRVGQSRAELRSTLPVRTLTELPERLSRPPVPPGARCDFYVSTADLFAVDAPLYRLCFTADRLAAKDELTRR</sequence>
<evidence type="ECO:0000259" key="10">
    <source>
        <dbReference type="Pfam" id="PF07730"/>
    </source>
</evidence>
<feature type="transmembrane region" description="Helical" evidence="9">
    <location>
        <begin position="25"/>
        <end position="45"/>
    </location>
</feature>
<gene>
    <name evidence="11" type="ORF">SAMN05192558_1175</name>
</gene>
<dbReference type="STRING" id="504798.SAMN05421871_1075"/>
<dbReference type="AlphaFoldDB" id="A0A1H0W188"/>
<accession>A0A1H0W188</accession>
<dbReference type="InterPro" id="IPR011712">
    <property type="entry name" value="Sig_transdc_His_kin_sub3_dim/P"/>
</dbReference>
<feature type="transmembrane region" description="Helical" evidence="9">
    <location>
        <begin position="137"/>
        <end position="157"/>
    </location>
</feature>
<keyword evidence="9" id="KW-1133">Transmembrane helix</keyword>
<evidence type="ECO:0000256" key="2">
    <source>
        <dbReference type="ARBA" id="ARBA00012438"/>
    </source>
</evidence>